<dbReference type="Gene3D" id="1.10.287.3240">
    <property type="match status" value="1"/>
</dbReference>
<dbReference type="HOGENOM" id="CLU_1309626_0_0_6"/>
<keyword evidence="6" id="KW-1185">Reference proteome</keyword>
<dbReference type="eggNOG" id="COG1394">
    <property type="taxonomic scope" value="Bacteria"/>
</dbReference>
<feature type="region of interest" description="Disordered" evidence="4">
    <location>
        <begin position="111"/>
        <end position="130"/>
    </location>
</feature>
<feature type="compositionally biased region" description="Basic and acidic residues" evidence="4">
    <location>
        <begin position="111"/>
        <end position="120"/>
    </location>
</feature>
<evidence type="ECO:0000313" key="5">
    <source>
        <dbReference type="EMBL" id="AGA91007.1"/>
    </source>
</evidence>
<dbReference type="InterPro" id="IPR002699">
    <property type="entry name" value="V_ATPase_D"/>
</dbReference>
<dbReference type="STRING" id="765912.Thimo_2262"/>
<dbReference type="EMBL" id="CP003051">
    <property type="protein sequence ID" value="AGA91007.1"/>
    <property type="molecule type" value="Genomic_DNA"/>
</dbReference>
<accession>L0GYV6</accession>
<dbReference type="GO" id="GO:0046961">
    <property type="term" value="F:proton-transporting ATPase activity, rotational mechanism"/>
    <property type="evidence" value="ECO:0007669"/>
    <property type="project" value="InterPro"/>
</dbReference>
<dbReference type="Pfam" id="PF01813">
    <property type="entry name" value="ATP-synt_D"/>
    <property type="match status" value="1"/>
</dbReference>
<evidence type="ECO:0000256" key="3">
    <source>
        <dbReference type="ARBA" id="ARBA00023065"/>
    </source>
</evidence>
<gene>
    <name evidence="5" type="ORF">Thimo_2262</name>
</gene>
<evidence type="ECO:0000256" key="1">
    <source>
        <dbReference type="ARBA" id="ARBA00005850"/>
    </source>
</evidence>
<evidence type="ECO:0000256" key="4">
    <source>
        <dbReference type="SAM" id="MobiDB-lite"/>
    </source>
</evidence>
<sequence>MPLHETKATHSAFLELREERLGMDEGYRFLDEKRLILAAEILAQLTRYEQLMDEFRVRSAEARAALAAAIARHGLEGLELYPAMPGAPALGPPTMRSVLGVALEALSDERPDAQALEPERPPAAVDASPEGETCRAAFRTLAPLAGRLAVLVGNLERLGHEYRRTARRARAMEDVLLPELDEALRTVAAALEEQEREETLRARSVPVASN</sequence>
<dbReference type="Proteomes" id="UP000010816">
    <property type="component" value="Chromosome"/>
</dbReference>
<dbReference type="OrthoDB" id="5768438at2"/>
<keyword evidence="3" id="KW-0406">Ion transport</keyword>
<dbReference type="KEGG" id="tmb:Thimo_2262"/>
<evidence type="ECO:0000256" key="2">
    <source>
        <dbReference type="ARBA" id="ARBA00022448"/>
    </source>
</evidence>
<organism evidence="5 6">
    <name type="scientific">Thioflavicoccus mobilis 8321</name>
    <dbReference type="NCBI Taxonomy" id="765912"/>
    <lineage>
        <taxon>Bacteria</taxon>
        <taxon>Pseudomonadati</taxon>
        <taxon>Pseudomonadota</taxon>
        <taxon>Gammaproteobacteria</taxon>
        <taxon>Chromatiales</taxon>
        <taxon>Chromatiaceae</taxon>
        <taxon>Thioflavicoccus</taxon>
    </lineage>
</organism>
<comment type="similarity">
    <text evidence="1">Belongs to the V-ATPase D subunit family.</text>
</comment>
<reference evidence="5 6" key="1">
    <citation type="submission" date="2011-09" db="EMBL/GenBank/DDBJ databases">
        <title>Complete sequence of chromosome of Thioflavicoccus mobilis 8321.</title>
        <authorList>
            <consortium name="US DOE Joint Genome Institute"/>
            <person name="Lucas S."/>
            <person name="Han J."/>
            <person name="Lapidus A."/>
            <person name="Cheng J.-F."/>
            <person name="Goodwin L."/>
            <person name="Pitluck S."/>
            <person name="Peters L."/>
            <person name="Ovchinnikova G."/>
            <person name="Lu M."/>
            <person name="Detter J.C."/>
            <person name="Han C."/>
            <person name="Tapia R."/>
            <person name="Land M."/>
            <person name="Hauser L."/>
            <person name="Kyrpides N."/>
            <person name="Ivanova N."/>
            <person name="Pagani I."/>
            <person name="Vogl K."/>
            <person name="Liu Z."/>
            <person name="Imhoff J."/>
            <person name="Thiel V."/>
            <person name="Frigaard N.-U."/>
            <person name="Bryant D."/>
            <person name="Woyke T."/>
        </authorList>
    </citation>
    <scope>NUCLEOTIDE SEQUENCE [LARGE SCALE GENOMIC DNA]</scope>
    <source>
        <strain evidence="5 6">8321</strain>
    </source>
</reference>
<evidence type="ECO:0000313" key="6">
    <source>
        <dbReference type="Proteomes" id="UP000010816"/>
    </source>
</evidence>
<protein>
    <submittedName>
        <fullName evidence="5">Archaeal/vacuolar-type H+-ATPase subunit D</fullName>
    </submittedName>
</protein>
<name>L0GYV6_9GAMM</name>
<dbReference type="RefSeq" id="WP_015281142.1">
    <property type="nucleotide sequence ID" value="NC_019940.1"/>
</dbReference>
<keyword evidence="2" id="KW-0813">Transport</keyword>
<proteinExistence type="inferred from homology"/>
<dbReference type="AlphaFoldDB" id="L0GYV6"/>
<dbReference type="PATRIC" id="fig|765912.4.peg.2218"/>